<organism evidence="10">
    <name type="scientific">Chaetoceros muelleri</name>
    <dbReference type="NCBI Taxonomy" id="265525"/>
    <lineage>
        <taxon>Eukaryota</taxon>
        <taxon>Sar</taxon>
        <taxon>Stramenopiles</taxon>
        <taxon>Ochrophyta</taxon>
        <taxon>Bacillariophyta</taxon>
        <taxon>Coscinodiscophyceae</taxon>
        <taxon>Chaetocerotophycidae</taxon>
        <taxon>Chaetocerotales</taxon>
        <taxon>Chaetocerotaceae</taxon>
        <taxon>Chaetoceros</taxon>
    </lineage>
</organism>
<evidence type="ECO:0000256" key="4">
    <source>
        <dbReference type="ARBA" id="ARBA00022695"/>
    </source>
</evidence>
<evidence type="ECO:0000256" key="2">
    <source>
        <dbReference type="ARBA" id="ARBA00022478"/>
    </source>
</evidence>
<comment type="catalytic activity">
    <reaction evidence="6 7 8">
        <text>RNA(n) + a ribonucleoside 5'-triphosphate = RNA(n+1) + diphosphate</text>
        <dbReference type="Rhea" id="RHEA:21248"/>
        <dbReference type="Rhea" id="RHEA-COMP:14527"/>
        <dbReference type="Rhea" id="RHEA-COMP:17342"/>
        <dbReference type="ChEBI" id="CHEBI:33019"/>
        <dbReference type="ChEBI" id="CHEBI:61557"/>
        <dbReference type="ChEBI" id="CHEBI:140395"/>
        <dbReference type="EC" id="2.7.7.6"/>
    </reaction>
</comment>
<keyword evidence="7" id="KW-0479">Metal-binding</keyword>
<dbReference type="Gene3D" id="1.10.40.90">
    <property type="match status" value="1"/>
</dbReference>
<evidence type="ECO:0000256" key="8">
    <source>
        <dbReference type="RuleBase" id="RU004279"/>
    </source>
</evidence>
<dbReference type="GO" id="GO:0008270">
    <property type="term" value="F:zinc ion binding"/>
    <property type="evidence" value="ECO:0007669"/>
    <property type="project" value="UniProtKB-UniRule"/>
</dbReference>
<dbReference type="InterPro" id="IPR044893">
    <property type="entry name" value="RNA_pol_Rpb1_clamp_domain"/>
</dbReference>
<dbReference type="EMBL" id="MW004650">
    <property type="protein sequence ID" value="QOK35997.1"/>
    <property type="molecule type" value="Genomic_DNA"/>
</dbReference>
<dbReference type="InterPro" id="IPR000722">
    <property type="entry name" value="RNA_pol_asu"/>
</dbReference>
<dbReference type="EC" id="2.7.7.6" evidence="7"/>
<gene>
    <name evidence="7 10" type="primary">rpoC1</name>
</gene>
<evidence type="ECO:0000256" key="7">
    <source>
        <dbReference type="HAMAP-Rule" id="MF_01323"/>
    </source>
</evidence>
<dbReference type="Gene3D" id="1.10.274.100">
    <property type="entry name" value="RNA polymerase Rpb1, domain 3"/>
    <property type="match status" value="1"/>
</dbReference>
<comment type="function">
    <text evidence="1 7 8">DNA-dependent RNA polymerase catalyzes the transcription of DNA into RNA using the four ribonucleoside triphosphates as substrates.</text>
</comment>
<sequence>MIRTEKEFDYIKIKLASPARILQWSHRRLPNGQFIGEVQKSETINYRTFKPEMDGLFCERIFGPSKSLECSCGKYKRVRYDGLICERCGVELTESRVRRHRMGHINLIYPVTHVWYTNSRPNYMALLLEVEQCEKRIDTGLLYYLPDLLTLLTTCLEISKNSTVQEIFEDILKNKGLVTWLPIDPSFKENSQKLNRDILYTKIIRNRYNADRLSRDTLLTISKIKKKLKYLLAFLKNDKDSKKLVSKIFQQEYQKKFAIKSGKVNLRDNRIKRIKLTSLAYFIAEDEISFYGLHWDLQQYRRSRELGFTGYPLKPYPKPNFQNRRRNTPKYLLKATPNYLIGTVLIKKELEKLNINKEISKTRKFITVCSKVLHREQPIYNGSKWFRKWEYQRIYKLRDQSIKRIRILENLQATGSNPAWMVITILPVLPPALRPMIQLEGGRFATSDLNELYRRIITRNNRLLRLLEIDAPQLIIRNEKRMLQEAVDTLIDNGKRGKVALSANNRPLKSLSDIIKGKHGRFRQNLLGKRVDYSGRSVIVVGPSLKLNQCGLPYEMAIELFQPFIIRELINQGLASNMKVAKNLIYQNTSSIDQVLEKVLATHPIFLNRAPTLHRLGIQAFEPILVQGRAIKLHPLVCSAFNADFDGDQMAVHVPLSIESQAECYMLMLAPYNFLSPANGEPIIMPSQDMVLGCYYLTVNNIKSLLGSNHYFGSLDDVILAYSQDQLELHTSIWVRYPDSNIERGTLIKKSQLDDNTIIEYYSNIQIRVDTLGQTLVQYIQTTTGRVIFNYTIQKTLKLVL</sequence>
<evidence type="ECO:0000259" key="9">
    <source>
        <dbReference type="SMART" id="SM00663"/>
    </source>
</evidence>
<dbReference type="InterPro" id="IPR034678">
    <property type="entry name" value="RNApol_RpoC1"/>
</dbReference>
<reference evidence="10" key="1">
    <citation type="submission" date="2020-09" db="EMBL/GenBank/DDBJ databases">
        <title>the complete chloroplast genome of Chaetoceros muelleri.</title>
        <authorList>
            <person name="Li Y."/>
            <person name="Deng X."/>
        </authorList>
    </citation>
    <scope>NUCLEOTIDE SEQUENCE</scope>
</reference>
<dbReference type="InterPro" id="IPR007066">
    <property type="entry name" value="RNA_pol_Rpb1_3"/>
</dbReference>
<dbReference type="Pfam" id="PF04983">
    <property type="entry name" value="RNA_pol_Rpb1_3"/>
    <property type="match status" value="1"/>
</dbReference>
<comment type="cofactor">
    <cofactor evidence="7">
        <name>Zn(2+)</name>
        <dbReference type="ChEBI" id="CHEBI:29105"/>
    </cofactor>
    <text evidence="7">Binds 1 Zn(2+) ion per subunit.</text>
</comment>
<keyword evidence="5 7" id="KW-0804">Transcription</keyword>
<accession>A0A7L9K414</accession>
<dbReference type="GO" id="GO:0009507">
    <property type="term" value="C:chloroplast"/>
    <property type="evidence" value="ECO:0007669"/>
    <property type="project" value="UniProtKB-SubCell"/>
</dbReference>
<dbReference type="PANTHER" id="PTHR19376">
    <property type="entry name" value="DNA-DIRECTED RNA POLYMERASE"/>
    <property type="match status" value="1"/>
</dbReference>
<dbReference type="RefSeq" id="YP_010020978.1">
    <property type="nucleotide sequence ID" value="NC_053621.1"/>
</dbReference>
<keyword evidence="7" id="KW-0460">Magnesium</keyword>
<keyword evidence="10" id="KW-0150">Chloroplast</keyword>
<keyword evidence="3 7" id="KW-0808">Transferase</keyword>
<dbReference type="GO" id="GO:0006351">
    <property type="term" value="P:DNA-templated transcription"/>
    <property type="evidence" value="ECO:0007669"/>
    <property type="project" value="UniProtKB-UniRule"/>
</dbReference>
<comment type="subcellular location">
    <subcellularLocation>
        <location evidence="7">Plastid</location>
        <location evidence="7">Chloroplast</location>
    </subcellularLocation>
</comment>
<dbReference type="GO" id="GO:0000287">
    <property type="term" value="F:magnesium ion binding"/>
    <property type="evidence" value="ECO:0007669"/>
    <property type="project" value="UniProtKB-UniRule"/>
</dbReference>
<dbReference type="InterPro" id="IPR007080">
    <property type="entry name" value="RNA_pol_Rpb1_1"/>
</dbReference>
<feature type="binding site" evidence="7">
    <location>
        <position position="70"/>
    </location>
    <ligand>
        <name>Zn(2+)</name>
        <dbReference type="ChEBI" id="CHEBI:29105"/>
    </ligand>
</feature>
<feature type="domain" description="RNA polymerase N-terminal" evidence="9">
    <location>
        <begin position="419"/>
        <end position="698"/>
    </location>
</feature>
<dbReference type="AlphaFoldDB" id="A0A7L9K414"/>
<feature type="binding site" evidence="7">
    <location>
        <position position="85"/>
    </location>
    <ligand>
        <name>Zn(2+)</name>
        <dbReference type="ChEBI" id="CHEBI:29105"/>
    </ligand>
</feature>
<keyword evidence="10" id="KW-0934">Plastid</keyword>
<dbReference type="Pfam" id="PF00623">
    <property type="entry name" value="RNA_pol_Rpb1_2"/>
    <property type="match status" value="2"/>
</dbReference>
<dbReference type="GO" id="GO:0000428">
    <property type="term" value="C:DNA-directed RNA polymerase complex"/>
    <property type="evidence" value="ECO:0007669"/>
    <property type="project" value="UniProtKB-KW"/>
</dbReference>
<feature type="binding site" evidence="7">
    <location>
        <position position="644"/>
    </location>
    <ligand>
        <name>Mg(2+)</name>
        <dbReference type="ChEBI" id="CHEBI:18420"/>
    </ligand>
</feature>
<dbReference type="GeneID" id="63357929"/>
<feature type="binding site" evidence="7">
    <location>
        <position position="648"/>
    </location>
    <ligand>
        <name>Mg(2+)</name>
        <dbReference type="ChEBI" id="CHEBI:18420"/>
    </ligand>
</feature>
<geneLocation type="chloroplast" evidence="10"/>
<dbReference type="GO" id="GO:0003899">
    <property type="term" value="F:DNA-directed RNA polymerase activity"/>
    <property type="evidence" value="ECO:0007669"/>
    <property type="project" value="UniProtKB-UniRule"/>
</dbReference>
<evidence type="ECO:0000256" key="3">
    <source>
        <dbReference type="ARBA" id="ARBA00022679"/>
    </source>
</evidence>
<dbReference type="Gene3D" id="4.10.860.120">
    <property type="entry name" value="RNA polymerase II, clamp domain"/>
    <property type="match status" value="1"/>
</dbReference>
<keyword evidence="4 7" id="KW-0548">Nucleotidyltransferase</keyword>
<protein>
    <recommendedName>
        <fullName evidence="7">DNA-directed RNA polymerase subunit beta'</fullName>
        <ecNumber evidence="7">2.7.7.6</ecNumber>
    </recommendedName>
    <alternativeName>
        <fullName evidence="7">PEP</fullName>
    </alternativeName>
    <alternativeName>
        <fullName evidence="7">Plastid-encoded RNA polymerase subunit beta'</fullName>
        <shortName evidence="7">RNA polymerase subunit beta'</shortName>
    </alternativeName>
</protein>
<feature type="binding site" evidence="7">
    <location>
        <position position="646"/>
    </location>
    <ligand>
        <name>Mg(2+)</name>
        <dbReference type="ChEBI" id="CHEBI:18420"/>
    </ligand>
</feature>
<dbReference type="PANTHER" id="PTHR19376:SF54">
    <property type="entry name" value="DNA-DIRECTED RNA POLYMERASE SUBUNIT BETA"/>
    <property type="match status" value="1"/>
</dbReference>
<evidence type="ECO:0000313" key="10">
    <source>
        <dbReference type="EMBL" id="QOK35997.1"/>
    </source>
</evidence>
<dbReference type="InterPro" id="IPR045867">
    <property type="entry name" value="DNA-dir_RpoC_beta_prime"/>
</dbReference>
<dbReference type="InterPro" id="IPR042102">
    <property type="entry name" value="RNA_pol_Rpb1_3_sf"/>
</dbReference>
<dbReference type="SMART" id="SM00663">
    <property type="entry name" value="RPOLA_N"/>
    <property type="match status" value="1"/>
</dbReference>
<dbReference type="Pfam" id="PF04997">
    <property type="entry name" value="RNA_pol_Rpb1_1"/>
    <property type="match status" value="1"/>
</dbReference>
<comment type="similarity">
    <text evidence="7">Belongs to the RNA polymerase beta' chain family. RpoC1 subfamily.</text>
</comment>
<dbReference type="Gene3D" id="2.40.40.20">
    <property type="match status" value="1"/>
</dbReference>
<dbReference type="GO" id="GO:0003677">
    <property type="term" value="F:DNA binding"/>
    <property type="evidence" value="ECO:0007669"/>
    <property type="project" value="UniProtKB-UniRule"/>
</dbReference>
<evidence type="ECO:0000256" key="1">
    <source>
        <dbReference type="ARBA" id="ARBA00004026"/>
    </source>
</evidence>
<feature type="binding site" evidence="7">
    <location>
        <position position="72"/>
    </location>
    <ligand>
        <name>Zn(2+)</name>
        <dbReference type="ChEBI" id="CHEBI:29105"/>
    </ligand>
</feature>
<dbReference type="HAMAP" id="MF_01323">
    <property type="entry name" value="RNApol_bact_RpoC1"/>
    <property type="match status" value="1"/>
</dbReference>
<name>A0A7L9K414_9STRA</name>
<comment type="subunit">
    <text evidence="7">In plastids the minimal PEP RNA polymerase catalytic core is composed of four subunits: alpha, beta, beta', and beta''. When a (nuclear-encoded) sigma factor is associated with the core the holoenzyme is formed, which can initiate transcription.</text>
</comment>
<evidence type="ECO:0000256" key="5">
    <source>
        <dbReference type="ARBA" id="ARBA00023163"/>
    </source>
</evidence>
<dbReference type="SUPFAM" id="SSF64484">
    <property type="entry name" value="beta and beta-prime subunits of DNA dependent RNA-polymerase"/>
    <property type="match status" value="1"/>
</dbReference>
<proteinExistence type="inferred from homology"/>
<keyword evidence="7" id="KW-0862">Zinc</keyword>
<dbReference type="InterPro" id="IPR006592">
    <property type="entry name" value="RNA_pol_N"/>
</dbReference>
<feature type="binding site" evidence="7">
    <location>
        <position position="88"/>
    </location>
    <ligand>
        <name>Zn(2+)</name>
        <dbReference type="ChEBI" id="CHEBI:29105"/>
    </ligand>
</feature>
<keyword evidence="2 7" id="KW-0240">DNA-directed RNA polymerase</keyword>
<comment type="cofactor">
    <cofactor evidence="7">
        <name>Mg(2+)</name>
        <dbReference type="ChEBI" id="CHEBI:18420"/>
    </cofactor>
    <text evidence="7">Binds 1 Mg(2+) ion per subunit.</text>
</comment>
<evidence type="ECO:0000256" key="6">
    <source>
        <dbReference type="ARBA" id="ARBA00048552"/>
    </source>
</evidence>